<keyword evidence="3" id="KW-1185">Reference proteome</keyword>
<dbReference type="Proteomes" id="UP000030653">
    <property type="component" value="Unassembled WGS sequence"/>
</dbReference>
<dbReference type="RefSeq" id="XP_040633490.1">
    <property type="nucleotide sequence ID" value="XM_040771616.1"/>
</dbReference>
<proteinExistence type="predicted"/>
<dbReference type="EMBL" id="JH795855">
    <property type="protein sequence ID" value="EJU06596.1"/>
    <property type="molecule type" value="Genomic_DNA"/>
</dbReference>
<dbReference type="GeneID" id="63686678"/>
<name>M5G8Q9_DACPD</name>
<evidence type="ECO:0000313" key="2">
    <source>
        <dbReference type="EMBL" id="EJU06596.1"/>
    </source>
</evidence>
<accession>M5G8Q9</accession>
<dbReference type="AlphaFoldDB" id="M5G8Q9"/>
<gene>
    <name evidence="2" type="ORF">DACRYDRAFT_19680</name>
</gene>
<evidence type="ECO:0000256" key="1">
    <source>
        <dbReference type="SAM" id="MobiDB-lite"/>
    </source>
</evidence>
<reference evidence="2 3" key="1">
    <citation type="journal article" date="2012" name="Science">
        <title>The Paleozoic origin of enzymatic lignin decomposition reconstructed from 31 fungal genomes.</title>
        <authorList>
            <person name="Floudas D."/>
            <person name="Binder M."/>
            <person name="Riley R."/>
            <person name="Barry K."/>
            <person name="Blanchette R.A."/>
            <person name="Henrissat B."/>
            <person name="Martinez A.T."/>
            <person name="Otillar R."/>
            <person name="Spatafora J.W."/>
            <person name="Yadav J.S."/>
            <person name="Aerts A."/>
            <person name="Benoit I."/>
            <person name="Boyd A."/>
            <person name="Carlson A."/>
            <person name="Copeland A."/>
            <person name="Coutinho P.M."/>
            <person name="de Vries R.P."/>
            <person name="Ferreira P."/>
            <person name="Findley K."/>
            <person name="Foster B."/>
            <person name="Gaskell J."/>
            <person name="Glotzer D."/>
            <person name="Gorecki P."/>
            <person name="Heitman J."/>
            <person name="Hesse C."/>
            <person name="Hori C."/>
            <person name="Igarashi K."/>
            <person name="Jurgens J.A."/>
            <person name="Kallen N."/>
            <person name="Kersten P."/>
            <person name="Kohler A."/>
            <person name="Kuees U."/>
            <person name="Kumar T.K.A."/>
            <person name="Kuo A."/>
            <person name="LaButti K."/>
            <person name="Larrondo L.F."/>
            <person name="Lindquist E."/>
            <person name="Ling A."/>
            <person name="Lombard V."/>
            <person name="Lucas S."/>
            <person name="Lundell T."/>
            <person name="Martin R."/>
            <person name="McLaughlin D.J."/>
            <person name="Morgenstern I."/>
            <person name="Morin E."/>
            <person name="Murat C."/>
            <person name="Nagy L.G."/>
            <person name="Nolan M."/>
            <person name="Ohm R.A."/>
            <person name="Patyshakuliyeva A."/>
            <person name="Rokas A."/>
            <person name="Ruiz-Duenas F.J."/>
            <person name="Sabat G."/>
            <person name="Salamov A."/>
            <person name="Samejima M."/>
            <person name="Schmutz J."/>
            <person name="Slot J.C."/>
            <person name="St John F."/>
            <person name="Stenlid J."/>
            <person name="Sun H."/>
            <person name="Sun S."/>
            <person name="Syed K."/>
            <person name="Tsang A."/>
            <person name="Wiebenga A."/>
            <person name="Young D."/>
            <person name="Pisabarro A."/>
            <person name="Eastwood D.C."/>
            <person name="Martin F."/>
            <person name="Cullen D."/>
            <person name="Grigoriev I.V."/>
            <person name="Hibbett D.S."/>
        </authorList>
    </citation>
    <scope>NUCLEOTIDE SEQUENCE [LARGE SCALE GENOMIC DNA]</scope>
    <source>
        <strain evidence="2 3">DJM-731 SS1</strain>
    </source>
</reference>
<sequence>MAIKSSSRLELPISQFCSLVSRCPQLRYIHVPFSLDFPRGLLPDARLVVPKLQYLFAEGLNCSDMASAKAYIPLNLPKLDRVLATGIDNKVQEVLDDLRITFNFPDADTLADLRLQLAGDEQPLRRQVLRSLFRRPKKRYLRAKPVRRELITIKQERTDETLFDDQPEDQVLEIRLTDLELPILVEPPPSPRTILSASDIPSAFRSSVSSLSEESPPSATSIYVSD</sequence>
<feature type="region of interest" description="Disordered" evidence="1">
    <location>
        <begin position="206"/>
        <end position="226"/>
    </location>
</feature>
<organism evidence="2 3">
    <name type="scientific">Dacryopinax primogenitus (strain DJM 731)</name>
    <name type="common">Brown rot fungus</name>
    <dbReference type="NCBI Taxonomy" id="1858805"/>
    <lineage>
        <taxon>Eukaryota</taxon>
        <taxon>Fungi</taxon>
        <taxon>Dikarya</taxon>
        <taxon>Basidiomycota</taxon>
        <taxon>Agaricomycotina</taxon>
        <taxon>Dacrymycetes</taxon>
        <taxon>Dacrymycetales</taxon>
        <taxon>Dacrymycetaceae</taxon>
        <taxon>Dacryopinax</taxon>
    </lineage>
</organism>
<evidence type="ECO:0000313" key="3">
    <source>
        <dbReference type="Proteomes" id="UP000030653"/>
    </source>
</evidence>
<dbReference type="OrthoDB" id="10393546at2759"/>
<dbReference type="HOGENOM" id="CLU_1224730_0_0_1"/>
<protein>
    <submittedName>
        <fullName evidence="2">Uncharacterized protein</fullName>
    </submittedName>
</protein>